<evidence type="ECO:0000256" key="1">
    <source>
        <dbReference type="SAM" id="Coils"/>
    </source>
</evidence>
<gene>
    <name evidence="3" type="ORF">WJX75_005330</name>
</gene>
<dbReference type="EMBL" id="JALJOT010000003">
    <property type="protein sequence ID" value="KAK9916646.1"/>
    <property type="molecule type" value="Genomic_DNA"/>
</dbReference>
<organism evidence="3 4">
    <name type="scientific">Coccomyxa subellipsoidea</name>
    <dbReference type="NCBI Taxonomy" id="248742"/>
    <lineage>
        <taxon>Eukaryota</taxon>
        <taxon>Viridiplantae</taxon>
        <taxon>Chlorophyta</taxon>
        <taxon>core chlorophytes</taxon>
        <taxon>Trebouxiophyceae</taxon>
        <taxon>Trebouxiophyceae incertae sedis</taxon>
        <taxon>Coccomyxaceae</taxon>
        <taxon>Coccomyxa</taxon>
    </lineage>
</organism>
<keyword evidence="4" id="KW-1185">Reference proteome</keyword>
<evidence type="ECO:0000313" key="3">
    <source>
        <dbReference type="EMBL" id="KAK9916646.1"/>
    </source>
</evidence>
<sequence length="160" mass="17847">MGDEEGLTGEEEQPAVETLKSGTPQAQGRYSPARVREATRALQDDRRAQLREVGRRKFEEFRARRQSKASLPPTPTSDGKPSLAQLVFKDQSPAPGVAAVTDAQPESGPLVDMLLQQVSELMQEKRSLTRANEQLQRENQQLQELVGYLSYESNNEPDQP</sequence>
<name>A0ABR2YY92_9CHLO</name>
<feature type="region of interest" description="Disordered" evidence="2">
    <location>
        <begin position="1"/>
        <end position="90"/>
    </location>
</feature>
<feature type="compositionally biased region" description="Basic and acidic residues" evidence="2">
    <location>
        <begin position="34"/>
        <end position="63"/>
    </location>
</feature>
<feature type="coiled-coil region" evidence="1">
    <location>
        <begin position="111"/>
        <end position="148"/>
    </location>
</feature>
<protein>
    <submittedName>
        <fullName evidence="3">Uncharacterized protein</fullName>
    </submittedName>
</protein>
<feature type="compositionally biased region" description="Acidic residues" evidence="2">
    <location>
        <begin position="1"/>
        <end position="14"/>
    </location>
</feature>
<accession>A0ABR2YY92</accession>
<proteinExistence type="predicted"/>
<comment type="caution">
    <text evidence="3">The sequence shown here is derived from an EMBL/GenBank/DDBJ whole genome shotgun (WGS) entry which is preliminary data.</text>
</comment>
<keyword evidence="1" id="KW-0175">Coiled coil</keyword>
<dbReference type="Proteomes" id="UP001491310">
    <property type="component" value="Unassembled WGS sequence"/>
</dbReference>
<reference evidence="3 4" key="1">
    <citation type="journal article" date="2024" name="Nat. Commun.">
        <title>Phylogenomics reveals the evolutionary origins of lichenization in chlorophyte algae.</title>
        <authorList>
            <person name="Puginier C."/>
            <person name="Libourel C."/>
            <person name="Otte J."/>
            <person name="Skaloud P."/>
            <person name="Haon M."/>
            <person name="Grisel S."/>
            <person name="Petersen M."/>
            <person name="Berrin J.G."/>
            <person name="Delaux P.M."/>
            <person name="Dal Grande F."/>
            <person name="Keller J."/>
        </authorList>
    </citation>
    <scope>NUCLEOTIDE SEQUENCE [LARGE SCALE GENOMIC DNA]</scope>
    <source>
        <strain evidence="3 4">SAG 216-7</strain>
    </source>
</reference>
<evidence type="ECO:0000313" key="4">
    <source>
        <dbReference type="Proteomes" id="UP001491310"/>
    </source>
</evidence>
<evidence type="ECO:0000256" key="2">
    <source>
        <dbReference type="SAM" id="MobiDB-lite"/>
    </source>
</evidence>